<protein>
    <recommendedName>
        <fullName evidence="3">DNA topoisomerase</fullName>
        <ecNumber evidence="3">5.6.2.1</ecNumber>
    </recommendedName>
    <alternativeName>
        <fullName evidence="15">Omega-protein</fullName>
    </alternativeName>
    <alternativeName>
        <fullName evidence="14">Relaxing enzyme</fullName>
    </alternativeName>
    <alternativeName>
        <fullName evidence="12">Swivelase</fullName>
    </alternativeName>
    <alternativeName>
        <fullName evidence="13">Untwisting enzyme</fullName>
    </alternativeName>
</protein>
<evidence type="ECO:0000256" key="16">
    <source>
        <dbReference type="SAM" id="MobiDB-lite"/>
    </source>
</evidence>
<reference evidence="19 20" key="1">
    <citation type="journal article" date="2015" name="Genome Announc.">
        <title>Expanding the biotechnology potential of lactobacilli through comparative genomics of 213 strains and associated genera.</title>
        <authorList>
            <person name="Sun Z."/>
            <person name="Harris H.M."/>
            <person name="McCann A."/>
            <person name="Guo C."/>
            <person name="Argimon S."/>
            <person name="Zhang W."/>
            <person name="Yang X."/>
            <person name="Jeffery I.B."/>
            <person name="Cooney J.C."/>
            <person name="Kagawa T.F."/>
            <person name="Liu W."/>
            <person name="Song Y."/>
            <person name="Salvetti E."/>
            <person name="Wrobel A."/>
            <person name="Rasinkangas P."/>
            <person name="Parkhill J."/>
            <person name="Rea M.C."/>
            <person name="O'Sullivan O."/>
            <person name="Ritari J."/>
            <person name="Douillard F.P."/>
            <person name="Paul Ross R."/>
            <person name="Yang R."/>
            <person name="Briner A.E."/>
            <person name="Felis G.E."/>
            <person name="de Vos W.M."/>
            <person name="Barrangou R."/>
            <person name="Klaenhammer T.R."/>
            <person name="Caufield P.W."/>
            <person name="Cui Y."/>
            <person name="Zhang H."/>
            <person name="O'Toole P.W."/>
        </authorList>
    </citation>
    <scope>NUCLEOTIDE SEQUENCE [LARGE SCALE GENOMIC DNA]</scope>
    <source>
        <strain evidence="19 20">DSM 5007</strain>
    </source>
</reference>
<dbReference type="PROSITE" id="PS52039">
    <property type="entry name" value="TOPO_IA_2"/>
    <property type="match status" value="1"/>
</dbReference>
<accession>A0A0R1W4P2</accession>
<evidence type="ECO:0000256" key="3">
    <source>
        <dbReference type="ARBA" id="ARBA00012891"/>
    </source>
</evidence>
<dbReference type="PROSITE" id="PS00396">
    <property type="entry name" value="TOPO_IA_1"/>
    <property type="match status" value="1"/>
</dbReference>
<organism evidence="19 20">
    <name type="scientific">Paucilactobacillus suebicus DSM 5007 = KCTC 3549</name>
    <dbReference type="NCBI Taxonomy" id="1423807"/>
    <lineage>
        <taxon>Bacteria</taxon>
        <taxon>Bacillati</taxon>
        <taxon>Bacillota</taxon>
        <taxon>Bacilli</taxon>
        <taxon>Lactobacillales</taxon>
        <taxon>Lactobacillaceae</taxon>
        <taxon>Paucilactobacillus</taxon>
    </lineage>
</organism>
<comment type="similarity">
    <text evidence="2">Belongs to the type IA topoisomerase family.</text>
</comment>
<dbReference type="PROSITE" id="PS50880">
    <property type="entry name" value="TOPRIM"/>
    <property type="match status" value="1"/>
</dbReference>
<dbReference type="InterPro" id="IPR023405">
    <property type="entry name" value="Topo_IA_core_domain"/>
</dbReference>
<dbReference type="GO" id="GO:0043597">
    <property type="term" value="C:cytoplasmic replication fork"/>
    <property type="evidence" value="ECO:0007669"/>
    <property type="project" value="TreeGrafter"/>
</dbReference>
<dbReference type="InterPro" id="IPR005738">
    <property type="entry name" value="TopoIII"/>
</dbReference>
<dbReference type="Gene3D" id="3.40.50.140">
    <property type="match status" value="1"/>
</dbReference>
<dbReference type="STRING" id="1423807.FD16_GL001928"/>
<dbReference type="GO" id="GO:0006265">
    <property type="term" value="P:DNA topological change"/>
    <property type="evidence" value="ECO:0007669"/>
    <property type="project" value="InterPro"/>
</dbReference>
<evidence type="ECO:0000259" key="18">
    <source>
        <dbReference type="PROSITE" id="PS52039"/>
    </source>
</evidence>
<evidence type="ECO:0000256" key="7">
    <source>
        <dbReference type="ARBA" id="ARBA00022833"/>
    </source>
</evidence>
<keyword evidence="7" id="KW-0862">Zinc</keyword>
<dbReference type="GO" id="GO:0006281">
    <property type="term" value="P:DNA repair"/>
    <property type="evidence" value="ECO:0007669"/>
    <property type="project" value="TreeGrafter"/>
</dbReference>
<dbReference type="Proteomes" id="UP000051820">
    <property type="component" value="Unassembled WGS sequence"/>
</dbReference>
<dbReference type="InterPro" id="IPR000380">
    <property type="entry name" value="Topo_IA"/>
</dbReference>
<dbReference type="eggNOG" id="COG0550">
    <property type="taxonomic scope" value="Bacteria"/>
</dbReference>
<dbReference type="InterPro" id="IPR013826">
    <property type="entry name" value="Topo_IA_cen_sub3"/>
</dbReference>
<dbReference type="Gene3D" id="1.10.290.10">
    <property type="entry name" value="Topoisomerase I, domain 4"/>
    <property type="match status" value="1"/>
</dbReference>
<dbReference type="GO" id="GO:0006310">
    <property type="term" value="P:DNA recombination"/>
    <property type="evidence" value="ECO:0007669"/>
    <property type="project" value="TreeGrafter"/>
</dbReference>
<evidence type="ECO:0000256" key="2">
    <source>
        <dbReference type="ARBA" id="ARBA00009446"/>
    </source>
</evidence>
<dbReference type="Pfam" id="PF01751">
    <property type="entry name" value="Toprim"/>
    <property type="match status" value="1"/>
</dbReference>
<evidence type="ECO:0000256" key="14">
    <source>
        <dbReference type="ARBA" id="ARBA00032235"/>
    </source>
</evidence>
<dbReference type="EMBL" id="AZGF01000005">
    <property type="protein sequence ID" value="KRM12750.1"/>
    <property type="molecule type" value="Genomic_DNA"/>
</dbReference>
<dbReference type="Pfam" id="PF01131">
    <property type="entry name" value="Topoisom_bac"/>
    <property type="match status" value="1"/>
</dbReference>
<gene>
    <name evidence="19" type="ORF">FD16_GL001928</name>
</gene>
<dbReference type="InterPro" id="IPR006171">
    <property type="entry name" value="TOPRIM_dom"/>
</dbReference>
<dbReference type="InterPro" id="IPR003602">
    <property type="entry name" value="Topo_IA_DNA-bd_dom"/>
</dbReference>
<dbReference type="InterPro" id="IPR023406">
    <property type="entry name" value="Topo_IA_AS"/>
</dbReference>
<name>A0A0R1W4P2_9LACO</name>
<dbReference type="SMART" id="SM00493">
    <property type="entry name" value="TOPRIM"/>
    <property type="match status" value="1"/>
</dbReference>
<keyword evidence="6" id="KW-0863">Zinc-finger</keyword>
<dbReference type="GO" id="GO:0003677">
    <property type="term" value="F:DNA binding"/>
    <property type="evidence" value="ECO:0007669"/>
    <property type="project" value="UniProtKB-KW"/>
</dbReference>
<dbReference type="CDD" id="cd03362">
    <property type="entry name" value="TOPRIM_TopoIA_TopoIII"/>
    <property type="match status" value="1"/>
</dbReference>
<proteinExistence type="inferred from homology"/>
<comment type="catalytic activity">
    <reaction evidence="1">
        <text>ATP-independent breakage of single-stranded DNA, followed by passage and rejoining.</text>
        <dbReference type="EC" id="5.6.2.1"/>
    </reaction>
</comment>
<evidence type="ECO:0000313" key="20">
    <source>
        <dbReference type="Proteomes" id="UP000051820"/>
    </source>
</evidence>
<feature type="domain" description="Topo IA-type catalytic" evidence="18">
    <location>
        <begin position="157"/>
        <end position="563"/>
    </location>
</feature>
<evidence type="ECO:0000256" key="13">
    <source>
        <dbReference type="ARBA" id="ARBA00031985"/>
    </source>
</evidence>
<keyword evidence="11" id="KW-0413">Isomerase</keyword>
<evidence type="ECO:0000256" key="15">
    <source>
        <dbReference type="ARBA" id="ARBA00032877"/>
    </source>
</evidence>
<dbReference type="CDD" id="cd00186">
    <property type="entry name" value="TOP1Ac"/>
    <property type="match status" value="1"/>
</dbReference>
<dbReference type="AlphaFoldDB" id="A0A0R1W4P2"/>
<feature type="region of interest" description="Disordered" evidence="16">
    <location>
        <begin position="658"/>
        <end position="679"/>
    </location>
</feature>
<dbReference type="InterPro" id="IPR034144">
    <property type="entry name" value="TOPRIM_TopoIII"/>
</dbReference>
<keyword evidence="20" id="KW-1185">Reference proteome</keyword>
<keyword evidence="5" id="KW-0677">Repeat</keyword>
<keyword evidence="8" id="KW-0460">Magnesium</keyword>
<dbReference type="SUPFAM" id="SSF56712">
    <property type="entry name" value="Prokaryotic type I DNA topoisomerase"/>
    <property type="match status" value="1"/>
</dbReference>
<evidence type="ECO:0000256" key="8">
    <source>
        <dbReference type="ARBA" id="ARBA00022842"/>
    </source>
</evidence>
<dbReference type="InterPro" id="IPR003601">
    <property type="entry name" value="Topo_IA_2"/>
</dbReference>
<dbReference type="PANTHER" id="PTHR11390">
    <property type="entry name" value="PROKARYOTIC DNA TOPOISOMERASE"/>
    <property type="match status" value="1"/>
</dbReference>
<dbReference type="InterPro" id="IPR013824">
    <property type="entry name" value="Topo_IA_cen_sub1"/>
</dbReference>
<dbReference type="PATRIC" id="fig|1423807.3.peg.1981"/>
<dbReference type="EC" id="5.6.2.1" evidence="3"/>
<feature type="domain" description="Toprim" evidence="17">
    <location>
        <begin position="7"/>
        <end position="140"/>
    </location>
</feature>
<dbReference type="Gene3D" id="2.70.20.10">
    <property type="entry name" value="Topoisomerase I, domain 3"/>
    <property type="match status" value="1"/>
</dbReference>
<dbReference type="Pfam" id="PF01396">
    <property type="entry name" value="Zn_ribbon_Top1"/>
    <property type="match status" value="1"/>
</dbReference>
<evidence type="ECO:0000256" key="1">
    <source>
        <dbReference type="ARBA" id="ARBA00000213"/>
    </source>
</evidence>
<dbReference type="PRINTS" id="PR00417">
    <property type="entry name" value="PRTPISMRASEI"/>
</dbReference>
<dbReference type="SMART" id="SM00436">
    <property type="entry name" value="TOP1Bc"/>
    <property type="match status" value="1"/>
</dbReference>
<dbReference type="NCBIfam" id="NF005829">
    <property type="entry name" value="PRK07726.1"/>
    <property type="match status" value="1"/>
</dbReference>
<dbReference type="InterPro" id="IPR013825">
    <property type="entry name" value="Topo_IA_cen_sub2"/>
</dbReference>
<comment type="caution">
    <text evidence="19">The sequence shown here is derived from an EMBL/GenBank/DDBJ whole genome shotgun (WGS) entry which is preliminary data.</text>
</comment>
<evidence type="ECO:0000256" key="4">
    <source>
        <dbReference type="ARBA" id="ARBA00022723"/>
    </source>
</evidence>
<dbReference type="PANTHER" id="PTHR11390:SF21">
    <property type="entry name" value="DNA TOPOISOMERASE 3-ALPHA"/>
    <property type="match status" value="1"/>
</dbReference>
<sequence length="693" mass="79201">MEDNMGKSLVLAEKPSVAKDLAKILGADQKHKTYYEGSGYIVTWAYGHLLTLKMPEDLKPEWREWQMELLPMIPNHIGIKPLPKTKNQLKAIGNLAKRSDVNQGIIATDSGRAGELLARWILQWVRFNKPLKRLWISSQTNKAVRDGFAHLAPASKYDHLYESELARTTADWLVGLNVTRALTLKYDDRLSSGRVQTPTLNLVRQAQKRIENFKPKTYYSINLKYHDQTAKLSLNNPMLLDSRSKAEKLVDELKKEQLVVTSVTGSQNKIKAPLPYDLTEIQKVANARYQMSARQTLNTIQQLYEVHKVVSYPRTDSRYLPQDIAETMRDRLSAVASFNTDAKQMLHQKAPVTKTDVFNDQKVSDHYALIPTEERPKFEKMSNDETKIYRLIVERFLGLFAQPQVNEVTKAVVTAGDHEFDFKSSRVIQSGWNFDIKVSAEKQNLKNGEAIEPNFKIKKEITKAPALMSEGELLSKMDQLNLGTPATRAEIIEKLIKSDLMERKGRYLSATPKGKQLLALVNPSLVSSDLTAKWEQSLEQIADGQLSANKFIDSIQVDTRRLVGEIKSSQVEYHDYSLTTKICPKCGSHLKERSTRDGKIYVCSNPDCDYHRRKDPKISNHRCPNCHKKMEIIDGPNGQFFRCKFDGTTEKMMDKKNRKKKMSKHETNKLMKKINQDEEPVESPFAALKNLYK</sequence>
<evidence type="ECO:0000256" key="12">
    <source>
        <dbReference type="ARBA" id="ARBA00030003"/>
    </source>
</evidence>
<dbReference type="Gene3D" id="1.10.460.10">
    <property type="entry name" value="Topoisomerase I, domain 2"/>
    <property type="match status" value="1"/>
</dbReference>
<dbReference type="InterPro" id="IPR013498">
    <property type="entry name" value="Topo_IA_Znf"/>
</dbReference>
<dbReference type="NCBIfam" id="TIGR01056">
    <property type="entry name" value="topB"/>
    <property type="match status" value="1"/>
</dbReference>
<dbReference type="GO" id="GO:0003917">
    <property type="term" value="F:DNA topoisomerase type I (single strand cut, ATP-independent) activity"/>
    <property type="evidence" value="ECO:0007669"/>
    <property type="project" value="UniProtKB-EC"/>
</dbReference>
<dbReference type="SMART" id="SM00437">
    <property type="entry name" value="TOP1Ac"/>
    <property type="match status" value="1"/>
</dbReference>
<evidence type="ECO:0000313" key="19">
    <source>
        <dbReference type="EMBL" id="KRM12750.1"/>
    </source>
</evidence>
<dbReference type="GO" id="GO:0008270">
    <property type="term" value="F:zinc ion binding"/>
    <property type="evidence" value="ECO:0007669"/>
    <property type="project" value="UniProtKB-KW"/>
</dbReference>
<keyword evidence="10" id="KW-0238">DNA-binding</keyword>
<evidence type="ECO:0000256" key="6">
    <source>
        <dbReference type="ARBA" id="ARBA00022771"/>
    </source>
</evidence>
<evidence type="ECO:0000256" key="11">
    <source>
        <dbReference type="ARBA" id="ARBA00023235"/>
    </source>
</evidence>
<evidence type="ECO:0000256" key="10">
    <source>
        <dbReference type="ARBA" id="ARBA00023125"/>
    </source>
</evidence>
<dbReference type="InterPro" id="IPR013497">
    <property type="entry name" value="Topo_IA_cen"/>
</dbReference>
<evidence type="ECO:0000256" key="5">
    <source>
        <dbReference type="ARBA" id="ARBA00022737"/>
    </source>
</evidence>
<keyword evidence="9" id="KW-0799">Topoisomerase</keyword>
<keyword evidence="4" id="KW-0479">Metal-binding</keyword>
<evidence type="ECO:0000256" key="9">
    <source>
        <dbReference type="ARBA" id="ARBA00023029"/>
    </source>
</evidence>
<evidence type="ECO:0000259" key="17">
    <source>
        <dbReference type="PROSITE" id="PS50880"/>
    </source>
</evidence>